<dbReference type="Proteomes" id="UP000019376">
    <property type="component" value="Unassembled WGS sequence"/>
</dbReference>
<dbReference type="OrthoDB" id="4770059at2759"/>
<keyword evidence="2" id="KW-0732">Signal</keyword>
<dbReference type="STRING" id="933388.S8B9N8"/>
<keyword evidence="1" id="KW-0472">Membrane</keyword>
<evidence type="ECO:0000256" key="2">
    <source>
        <dbReference type="SAM" id="SignalP"/>
    </source>
</evidence>
<dbReference type="EMBL" id="KB644413">
    <property type="protein sequence ID" value="EPS31507.1"/>
    <property type="molecule type" value="Genomic_DNA"/>
</dbReference>
<evidence type="ECO:0000313" key="4">
    <source>
        <dbReference type="Proteomes" id="UP000019376"/>
    </source>
</evidence>
<proteinExistence type="predicted"/>
<feature type="transmembrane region" description="Helical" evidence="1">
    <location>
        <begin position="189"/>
        <end position="210"/>
    </location>
</feature>
<dbReference type="AlphaFoldDB" id="S8B9N8"/>
<protein>
    <recommendedName>
        <fullName evidence="5">Mid2 domain-containing protein</fullName>
    </recommendedName>
</protein>
<evidence type="ECO:0000256" key="1">
    <source>
        <dbReference type="SAM" id="Phobius"/>
    </source>
</evidence>
<keyword evidence="1" id="KW-1133">Transmembrane helix</keyword>
<keyword evidence="4" id="KW-1185">Reference proteome</keyword>
<dbReference type="HOGENOM" id="CLU_089683_0_0_1"/>
<reference evidence="3 4" key="1">
    <citation type="journal article" date="2013" name="PLoS ONE">
        <title>Genomic and secretomic analyses reveal unique features of the lignocellulolytic enzyme system of Penicillium decumbens.</title>
        <authorList>
            <person name="Liu G."/>
            <person name="Zhang L."/>
            <person name="Wei X."/>
            <person name="Zou G."/>
            <person name="Qin Y."/>
            <person name="Ma L."/>
            <person name="Li J."/>
            <person name="Zheng H."/>
            <person name="Wang S."/>
            <person name="Wang C."/>
            <person name="Xun L."/>
            <person name="Zhao G.-P."/>
            <person name="Zhou Z."/>
            <person name="Qu Y."/>
        </authorList>
    </citation>
    <scope>NUCLEOTIDE SEQUENCE [LARGE SCALE GENOMIC DNA]</scope>
    <source>
        <strain evidence="4">114-2 / CGMCC 5302</strain>
    </source>
</reference>
<evidence type="ECO:0000313" key="3">
    <source>
        <dbReference type="EMBL" id="EPS31507.1"/>
    </source>
</evidence>
<feature type="chain" id="PRO_5004561073" description="Mid2 domain-containing protein" evidence="2">
    <location>
        <begin position="18"/>
        <end position="248"/>
    </location>
</feature>
<dbReference type="PhylomeDB" id="S8B9N8"/>
<feature type="signal peptide" evidence="2">
    <location>
        <begin position="1"/>
        <end position="17"/>
    </location>
</feature>
<sequence>MLRHISLLWGFVVIASGQYYDTSYVNRIDTTARNAGPLTTVFTAPSSCSTPSPGLWLDRPALTQACQGPYGNECCPDGWKFTFYFSPGRCPYNYKTCTLPTTTQREETTVICCPQGFDCYGQNYCGKTFNVPTTITYSDPTLSAVTTVRAMTADGIQIRFKASESTLVPIVTDSLRLPKDHSLSKGTKIGIGIGVPAGVILVGFLGFWGVRRYRRRMTRRADEAVLVDVSSLGRQREAPPAYSRRVKV</sequence>
<evidence type="ECO:0008006" key="5">
    <source>
        <dbReference type="Google" id="ProtNLM"/>
    </source>
</evidence>
<gene>
    <name evidence="3" type="ORF">PDE_06462</name>
</gene>
<keyword evidence="1" id="KW-0812">Transmembrane</keyword>
<name>S8B9N8_PENO1</name>
<organism evidence="3 4">
    <name type="scientific">Penicillium oxalicum (strain 114-2 / CGMCC 5302)</name>
    <name type="common">Penicillium decumbens</name>
    <dbReference type="NCBI Taxonomy" id="933388"/>
    <lineage>
        <taxon>Eukaryota</taxon>
        <taxon>Fungi</taxon>
        <taxon>Dikarya</taxon>
        <taxon>Ascomycota</taxon>
        <taxon>Pezizomycotina</taxon>
        <taxon>Eurotiomycetes</taxon>
        <taxon>Eurotiomycetidae</taxon>
        <taxon>Eurotiales</taxon>
        <taxon>Aspergillaceae</taxon>
        <taxon>Penicillium</taxon>
    </lineage>
</organism>
<accession>S8B9N8</accession>